<keyword evidence="3" id="KW-0328">Glycosyltransferase</keyword>
<evidence type="ECO:0000256" key="3">
    <source>
        <dbReference type="ARBA" id="ARBA00022676"/>
    </source>
</evidence>
<dbReference type="GO" id="GO:0016757">
    <property type="term" value="F:glycosyltransferase activity"/>
    <property type="evidence" value="ECO:0007669"/>
    <property type="project" value="UniProtKB-KW"/>
</dbReference>
<evidence type="ECO:0000256" key="2">
    <source>
        <dbReference type="ARBA" id="ARBA00006739"/>
    </source>
</evidence>
<accession>A0A089NPD2</accession>
<dbReference type="KEGG" id="pgm:PGRAT_27240"/>
<dbReference type="PANTHER" id="PTHR43179">
    <property type="entry name" value="RHAMNOSYLTRANSFERASE WBBL"/>
    <property type="match status" value="1"/>
</dbReference>
<reference evidence="5 6" key="1">
    <citation type="submission" date="2014-08" db="EMBL/GenBank/DDBJ databases">
        <title>Comparative genomics of the Paenibacillus odorifer group.</title>
        <authorList>
            <person name="den Bakker H.C."/>
            <person name="Tsai Y.-C."/>
            <person name="Martin N."/>
            <person name="Korlach J."/>
            <person name="Wiedmann M."/>
        </authorList>
    </citation>
    <scope>NUCLEOTIDE SEQUENCE [LARGE SCALE GENOMIC DNA]</scope>
    <source>
        <strain evidence="5 6">DSM 15220</strain>
    </source>
</reference>
<dbReference type="OrthoDB" id="2642863at2"/>
<sequence length="498" mass="54431">MSDSKHSVRNERLAGRYSYLEREGLLPLPVQDGITVVVELRYAAWAGECLNLLQQHSGASISLIGVAMDTDFPLKPLAEAFPGATFIPYEPGKYGVNEALAYAGTSFVALIEDSVMVTPGWVGNLLWPFVDDPSVQAVAPRSSTELGEAREQLHFGTEQELSAYVTHSLGRRQGEWHEAAVLCGSCLVFTRELLQRIGGFDSTLVKRQLMVADWCLRARQRGARLVLSDAMYVHSLQPLPEAHAKAEHDAIQDGVQAYLAKWGLDHSAVNVEEGILPIPSDVSVLPPRPGIALEKTAAAPVPLVTAVVYSERRLMLTPEESCESQKRLQGQQSYGNIRWVWIRDSRRDALPEFPVREQDAVIAVQGEDSWLHALENVAALYGSEIVVYLSASADYDSHYVKRIAEAVLHGSADLVVSRAASAMEEPAPHQGLSPLLPLKLPLERIAHRSGIVPGRITRQKVSGHGLQLEPQPSLAIGYIGGPPEANILPRRSGGEVRL</sequence>
<protein>
    <recommendedName>
        <fullName evidence="7">Glycosyltransferase 2-like domain-containing protein</fullName>
    </recommendedName>
</protein>
<dbReference type="SUPFAM" id="SSF53448">
    <property type="entry name" value="Nucleotide-diphospho-sugar transferases"/>
    <property type="match status" value="1"/>
</dbReference>
<dbReference type="HOGENOM" id="CLU_563644_0_0_9"/>
<keyword evidence="6" id="KW-1185">Reference proteome</keyword>
<dbReference type="AlphaFoldDB" id="A0A089NPD2"/>
<evidence type="ECO:0000313" key="6">
    <source>
        <dbReference type="Proteomes" id="UP000029500"/>
    </source>
</evidence>
<gene>
    <name evidence="5" type="ORF">PGRAT_27240</name>
</gene>
<dbReference type="PANTHER" id="PTHR43179:SF12">
    <property type="entry name" value="GALACTOFURANOSYLTRANSFERASE GLFT2"/>
    <property type="match status" value="1"/>
</dbReference>
<dbReference type="InterPro" id="IPR029044">
    <property type="entry name" value="Nucleotide-diphossugar_trans"/>
</dbReference>
<evidence type="ECO:0000313" key="5">
    <source>
        <dbReference type="EMBL" id="AIQ70909.1"/>
    </source>
</evidence>
<dbReference type="EMBL" id="CP009287">
    <property type="protein sequence ID" value="AIQ70909.1"/>
    <property type="molecule type" value="Genomic_DNA"/>
</dbReference>
<dbReference type="Gene3D" id="3.90.550.10">
    <property type="entry name" value="Spore Coat Polysaccharide Biosynthesis Protein SpsA, Chain A"/>
    <property type="match status" value="1"/>
</dbReference>
<proteinExistence type="inferred from homology"/>
<evidence type="ECO:0000256" key="1">
    <source>
        <dbReference type="ARBA" id="ARBA00004776"/>
    </source>
</evidence>
<comment type="similarity">
    <text evidence="2">Belongs to the glycosyltransferase 2 family.</text>
</comment>
<evidence type="ECO:0008006" key="7">
    <source>
        <dbReference type="Google" id="ProtNLM"/>
    </source>
</evidence>
<dbReference type="Proteomes" id="UP000029500">
    <property type="component" value="Chromosome"/>
</dbReference>
<dbReference type="eggNOG" id="COG1216">
    <property type="taxonomic scope" value="Bacteria"/>
</dbReference>
<dbReference type="RefSeq" id="WP_025708467.1">
    <property type="nucleotide sequence ID" value="NZ_CP009287.1"/>
</dbReference>
<comment type="pathway">
    <text evidence="1">Cell wall biogenesis; cell wall polysaccharide biosynthesis.</text>
</comment>
<organism evidence="5 6">
    <name type="scientific">Paenibacillus graminis</name>
    <dbReference type="NCBI Taxonomy" id="189425"/>
    <lineage>
        <taxon>Bacteria</taxon>
        <taxon>Bacillati</taxon>
        <taxon>Bacillota</taxon>
        <taxon>Bacilli</taxon>
        <taxon>Bacillales</taxon>
        <taxon>Paenibacillaceae</taxon>
        <taxon>Paenibacillus</taxon>
    </lineage>
</organism>
<dbReference type="STRING" id="189425.PGRAT_27240"/>
<keyword evidence="4" id="KW-0808">Transferase</keyword>
<evidence type="ECO:0000256" key="4">
    <source>
        <dbReference type="ARBA" id="ARBA00022679"/>
    </source>
</evidence>
<name>A0A089NPD2_9BACL</name>